<feature type="region of interest" description="Disordered" evidence="10">
    <location>
        <begin position="657"/>
        <end position="697"/>
    </location>
</feature>
<dbReference type="InterPro" id="IPR008271">
    <property type="entry name" value="Ser/Thr_kinase_AS"/>
</dbReference>
<name>A0A9D1INJ9_9FIRM</name>
<keyword evidence="6 9" id="KW-0067">ATP-binding</keyword>
<dbReference type="Pfam" id="PF03793">
    <property type="entry name" value="PASTA"/>
    <property type="match status" value="3"/>
</dbReference>
<feature type="domain" description="PASTA" evidence="13">
    <location>
        <begin position="357"/>
        <end position="425"/>
    </location>
</feature>
<evidence type="ECO:0000313" key="15">
    <source>
        <dbReference type="Proteomes" id="UP000824082"/>
    </source>
</evidence>
<dbReference type="Gene3D" id="3.30.200.20">
    <property type="entry name" value="Phosphorylase Kinase, domain 1"/>
    <property type="match status" value="1"/>
</dbReference>
<comment type="catalytic activity">
    <reaction evidence="8">
        <text>L-seryl-[protein] + ATP = O-phospho-L-seryl-[protein] + ADP + H(+)</text>
        <dbReference type="Rhea" id="RHEA:17989"/>
        <dbReference type="Rhea" id="RHEA-COMP:9863"/>
        <dbReference type="Rhea" id="RHEA-COMP:11604"/>
        <dbReference type="ChEBI" id="CHEBI:15378"/>
        <dbReference type="ChEBI" id="CHEBI:29999"/>
        <dbReference type="ChEBI" id="CHEBI:30616"/>
        <dbReference type="ChEBI" id="CHEBI:83421"/>
        <dbReference type="ChEBI" id="CHEBI:456216"/>
        <dbReference type="EC" id="2.7.11.1"/>
    </reaction>
</comment>
<evidence type="ECO:0000256" key="11">
    <source>
        <dbReference type="SAM" id="Phobius"/>
    </source>
</evidence>
<gene>
    <name evidence="14" type="primary">pknB</name>
    <name evidence="14" type="ORF">IAD19_00255</name>
</gene>
<dbReference type="SMART" id="SM00740">
    <property type="entry name" value="PASTA"/>
    <property type="match status" value="3"/>
</dbReference>
<feature type="region of interest" description="Disordered" evidence="10">
    <location>
        <begin position="294"/>
        <end position="323"/>
    </location>
</feature>
<feature type="domain" description="Protein kinase" evidence="12">
    <location>
        <begin position="13"/>
        <end position="273"/>
    </location>
</feature>
<evidence type="ECO:0000256" key="7">
    <source>
        <dbReference type="ARBA" id="ARBA00047899"/>
    </source>
</evidence>
<protein>
    <recommendedName>
        <fullName evidence="1">non-specific serine/threonine protein kinase</fullName>
        <ecNumber evidence="1">2.7.11.1</ecNumber>
    </recommendedName>
</protein>
<dbReference type="SUPFAM" id="SSF56112">
    <property type="entry name" value="Protein kinase-like (PK-like)"/>
    <property type="match status" value="1"/>
</dbReference>
<dbReference type="Proteomes" id="UP000824082">
    <property type="component" value="Unassembled WGS sequence"/>
</dbReference>
<dbReference type="InterPro" id="IPR011009">
    <property type="entry name" value="Kinase-like_dom_sf"/>
</dbReference>
<dbReference type="GO" id="GO:0004674">
    <property type="term" value="F:protein serine/threonine kinase activity"/>
    <property type="evidence" value="ECO:0007669"/>
    <property type="project" value="UniProtKB-KW"/>
</dbReference>
<evidence type="ECO:0000256" key="4">
    <source>
        <dbReference type="ARBA" id="ARBA00022741"/>
    </source>
</evidence>
<evidence type="ECO:0000256" key="2">
    <source>
        <dbReference type="ARBA" id="ARBA00022527"/>
    </source>
</evidence>
<dbReference type="CDD" id="cd06577">
    <property type="entry name" value="PASTA_pknB"/>
    <property type="match status" value="3"/>
</dbReference>
<evidence type="ECO:0000256" key="3">
    <source>
        <dbReference type="ARBA" id="ARBA00022679"/>
    </source>
</evidence>
<organism evidence="14 15">
    <name type="scientific">Candidatus Egerieicola faecale</name>
    <dbReference type="NCBI Taxonomy" id="2840774"/>
    <lineage>
        <taxon>Bacteria</taxon>
        <taxon>Bacillati</taxon>
        <taxon>Bacillota</taxon>
        <taxon>Clostridia</taxon>
        <taxon>Eubacteriales</taxon>
        <taxon>Oscillospiraceae</taxon>
        <taxon>Oscillospiraceae incertae sedis</taxon>
        <taxon>Candidatus Egerieicola</taxon>
    </lineage>
</organism>
<feature type="domain" description="PASTA" evidence="13">
    <location>
        <begin position="493"/>
        <end position="562"/>
    </location>
</feature>
<keyword evidence="2" id="KW-0723">Serine/threonine-protein kinase</keyword>
<evidence type="ECO:0000256" key="9">
    <source>
        <dbReference type="PROSITE-ProRule" id="PRU10141"/>
    </source>
</evidence>
<dbReference type="InterPro" id="IPR005543">
    <property type="entry name" value="PASTA_dom"/>
</dbReference>
<dbReference type="PROSITE" id="PS00108">
    <property type="entry name" value="PROTEIN_KINASE_ST"/>
    <property type="match status" value="1"/>
</dbReference>
<comment type="catalytic activity">
    <reaction evidence="7">
        <text>L-threonyl-[protein] + ATP = O-phospho-L-threonyl-[protein] + ADP + H(+)</text>
        <dbReference type="Rhea" id="RHEA:46608"/>
        <dbReference type="Rhea" id="RHEA-COMP:11060"/>
        <dbReference type="Rhea" id="RHEA-COMP:11605"/>
        <dbReference type="ChEBI" id="CHEBI:15378"/>
        <dbReference type="ChEBI" id="CHEBI:30013"/>
        <dbReference type="ChEBI" id="CHEBI:30616"/>
        <dbReference type="ChEBI" id="CHEBI:61977"/>
        <dbReference type="ChEBI" id="CHEBI:456216"/>
        <dbReference type="EC" id="2.7.11.1"/>
    </reaction>
</comment>
<dbReference type="SMART" id="SM00220">
    <property type="entry name" value="S_TKc"/>
    <property type="match status" value="1"/>
</dbReference>
<sequence length="697" mass="76108">MNQYIGKRLDGRYEILELIGIGGMADVYLADDITTGRKVAVKILKEEYLTNEDFKRRFRNESKAIALLSHPNIVKIYDVSFGERVQFIVMEYVPGITLKEYIQQQGKVGWKETVHFTVQILRALQHAHDNGIVHRDVKPQNVMLLQDGTVKVMDFGIARFARENGRTISEKAIGSVHYISPEQARGEVADERSDIYSVGIVMYELLTGQLPFDGESPVAIALKQMQAEAKRPREINPDIPEGLEEIVMRAMQKDPDLRYQSASEMLRDIDEFKRNPSVIFEYKYFTDEASTRYFDAPNPEEEEDGKKKKGKKEKGKTKDGKKKKRMSTSMQILLAVTGACVLVAIVALIIFFTALNQPPGSFRLYNLVGLNYNEVLDDPAYDQIELEISSTEPSDEYEEGIIIEQDPRANTSVRQGSVVRVVVSSGLRLYPVPDVSGLNQEQAEQEITDAGFVPTVVQQSDDTVPAGQVISTSPGANEEAKKGSTVTIYLSTGSRNLTTLTTVPRVVGMTRSQAEQELANFDLTASFTEVDSTQPAGRVISQNYDEGTRVAEGTTVILEISSGNAPQQTVNCSVSVGDTSQYASRDYTVSVTIDGSSVGSFTFNPASSSTAGYDVSGRGTSSTVTFTIGGQTFARFTVNFQTGSVSNTSVNTDLLETAAASTPTSSSPSSSTSSGSDISSSTSSGSDTSSTTSETEE</sequence>
<keyword evidence="11" id="KW-1133">Transmembrane helix</keyword>
<evidence type="ECO:0000259" key="13">
    <source>
        <dbReference type="PROSITE" id="PS51178"/>
    </source>
</evidence>
<dbReference type="Gene3D" id="3.30.10.20">
    <property type="match status" value="3"/>
</dbReference>
<comment type="caution">
    <text evidence="14">The sequence shown here is derived from an EMBL/GenBank/DDBJ whole genome shotgun (WGS) entry which is preliminary data.</text>
</comment>
<feature type="transmembrane region" description="Helical" evidence="11">
    <location>
        <begin position="332"/>
        <end position="355"/>
    </location>
</feature>
<dbReference type="PROSITE" id="PS00107">
    <property type="entry name" value="PROTEIN_KINASE_ATP"/>
    <property type="match status" value="1"/>
</dbReference>
<evidence type="ECO:0000313" key="14">
    <source>
        <dbReference type="EMBL" id="HIU40970.1"/>
    </source>
</evidence>
<evidence type="ECO:0000259" key="12">
    <source>
        <dbReference type="PROSITE" id="PS50011"/>
    </source>
</evidence>
<evidence type="ECO:0000256" key="8">
    <source>
        <dbReference type="ARBA" id="ARBA00048679"/>
    </source>
</evidence>
<dbReference type="EC" id="2.7.11.1" evidence="1"/>
<accession>A0A9D1INJ9</accession>
<feature type="binding site" evidence="9">
    <location>
        <position position="42"/>
    </location>
    <ligand>
        <name>ATP</name>
        <dbReference type="ChEBI" id="CHEBI:30616"/>
    </ligand>
</feature>
<dbReference type="PROSITE" id="PS51178">
    <property type="entry name" value="PASTA"/>
    <property type="match status" value="3"/>
</dbReference>
<dbReference type="NCBIfam" id="NF033483">
    <property type="entry name" value="PknB_PASTA_kin"/>
    <property type="match status" value="1"/>
</dbReference>
<evidence type="ECO:0000256" key="6">
    <source>
        <dbReference type="ARBA" id="ARBA00022840"/>
    </source>
</evidence>
<dbReference type="InterPro" id="IPR017441">
    <property type="entry name" value="Protein_kinase_ATP_BS"/>
</dbReference>
<evidence type="ECO:0000256" key="10">
    <source>
        <dbReference type="SAM" id="MobiDB-lite"/>
    </source>
</evidence>
<dbReference type="FunFam" id="1.10.510.10:FF:000021">
    <property type="entry name" value="Serine/threonine protein kinase"/>
    <property type="match status" value="1"/>
</dbReference>
<dbReference type="Gene3D" id="1.10.510.10">
    <property type="entry name" value="Transferase(Phosphotransferase) domain 1"/>
    <property type="match status" value="1"/>
</dbReference>
<feature type="compositionally biased region" description="Basic residues" evidence="10">
    <location>
        <begin position="307"/>
        <end position="323"/>
    </location>
</feature>
<evidence type="ECO:0000256" key="5">
    <source>
        <dbReference type="ARBA" id="ARBA00022777"/>
    </source>
</evidence>
<keyword evidence="3" id="KW-0808">Transferase</keyword>
<dbReference type="PROSITE" id="PS50011">
    <property type="entry name" value="PROTEIN_KINASE_DOM"/>
    <property type="match status" value="1"/>
</dbReference>
<dbReference type="AlphaFoldDB" id="A0A9D1INJ9"/>
<feature type="domain" description="PASTA" evidence="13">
    <location>
        <begin position="426"/>
        <end position="492"/>
    </location>
</feature>
<dbReference type="CDD" id="cd14014">
    <property type="entry name" value="STKc_PknB_like"/>
    <property type="match status" value="1"/>
</dbReference>
<dbReference type="PANTHER" id="PTHR43289">
    <property type="entry name" value="MITOGEN-ACTIVATED PROTEIN KINASE KINASE KINASE 20-RELATED"/>
    <property type="match status" value="1"/>
</dbReference>
<keyword evidence="11" id="KW-0472">Membrane</keyword>
<keyword evidence="4 9" id="KW-0547">Nucleotide-binding</keyword>
<evidence type="ECO:0000256" key="1">
    <source>
        <dbReference type="ARBA" id="ARBA00012513"/>
    </source>
</evidence>
<reference evidence="14" key="2">
    <citation type="journal article" date="2021" name="PeerJ">
        <title>Extensive microbial diversity within the chicken gut microbiome revealed by metagenomics and culture.</title>
        <authorList>
            <person name="Gilroy R."/>
            <person name="Ravi A."/>
            <person name="Getino M."/>
            <person name="Pursley I."/>
            <person name="Horton D.L."/>
            <person name="Alikhan N.F."/>
            <person name="Baker D."/>
            <person name="Gharbi K."/>
            <person name="Hall N."/>
            <person name="Watson M."/>
            <person name="Adriaenssens E.M."/>
            <person name="Foster-Nyarko E."/>
            <person name="Jarju S."/>
            <person name="Secka A."/>
            <person name="Antonio M."/>
            <person name="Oren A."/>
            <person name="Chaudhuri R.R."/>
            <person name="La Ragione R."/>
            <person name="Hildebrand F."/>
            <person name="Pallen M.J."/>
        </authorList>
    </citation>
    <scope>NUCLEOTIDE SEQUENCE</scope>
    <source>
        <strain evidence="14">4509</strain>
    </source>
</reference>
<feature type="compositionally biased region" description="Low complexity" evidence="10">
    <location>
        <begin position="661"/>
        <end position="697"/>
    </location>
</feature>
<dbReference type="GO" id="GO:0005524">
    <property type="term" value="F:ATP binding"/>
    <property type="evidence" value="ECO:0007669"/>
    <property type="project" value="UniProtKB-UniRule"/>
</dbReference>
<dbReference type="EMBL" id="DVMX01000004">
    <property type="protein sequence ID" value="HIU40970.1"/>
    <property type="molecule type" value="Genomic_DNA"/>
</dbReference>
<proteinExistence type="predicted"/>
<dbReference type="Pfam" id="PF00069">
    <property type="entry name" value="Pkinase"/>
    <property type="match status" value="1"/>
</dbReference>
<dbReference type="FunFam" id="3.30.200.20:FF:000035">
    <property type="entry name" value="Serine/threonine protein kinase Stk1"/>
    <property type="match status" value="1"/>
</dbReference>
<dbReference type="InterPro" id="IPR000719">
    <property type="entry name" value="Prot_kinase_dom"/>
</dbReference>
<dbReference type="PANTHER" id="PTHR43289:SF34">
    <property type="entry name" value="SERINE_THREONINE-PROTEIN KINASE YBDM-RELATED"/>
    <property type="match status" value="1"/>
</dbReference>
<keyword evidence="5 14" id="KW-0418">Kinase</keyword>
<reference evidence="14" key="1">
    <citation type="submission" date="2020-10" db="EMBL/GenBank/DDBJ databases">
        <authorList>
            <person name="Gilroy R."/>
        </authorList>
    </citation>
    <scope>NUCLEOTIDE SEQUENCE</scope>
    <source>
        <strain evidence="14">4509</strain>
    </source>
</reference>
<keyword evidence="11" id="KW-0812">Transmembrane</keyword>